<dbReference type="Proteomes" id="UP000479043">
    <property type="component" value="Unassembled WGS sequence"/>
</dbReference>
<proteinExistence type="predicted"/>
<sequence>MTRVTLTRPWLEFDLGSDHQVLSWSLNRPGFTTARRILWREVRNADLTPELDVRHWLERELDATQARDAVTMLTSRDVGSYTEATATAGHCTAHCVATVGLSNAERVGHRVERAPDAYGTINIAVHLDCGLSQTGLIEAMSIATQARTTAVIEVGLALPCGIATGTGTDCIAIAAPPGVQDYAGLHTDPGEAVGAAVYRATLAGARDWRANMEPRLNGMALNG</sequence>
<reference evidence="1 2" key="1">
    <citation type="submission" date="2020-01" db="EMBL/GenBank/DDBJ databases">
        <authorList>
            <person name="Chen S."/>
        </authorList>
    </citation>
    <scope>NUCLEOTIDE SEQUENCE [LARGE SCALE GENOMIC DNA]</scope>
    <source>
        <strain evidence="1 2">GS-10</strain>
    </source>
</reference>
<name>A0A6L8LIM3_9RHOB</name>
<dbReference type="EMBL" id="WWEN01000004">
    <property type="protein sequence ID" value="MYM55881.1"/>
    <property type="molecule type" value="Genomic_DNA"/>
</dbReference>
<comment type="caution">
    <text evidence="1">The sequence shown here is derived from an EMBL/GenBank/DDBJ whole genome shotgun (WGS) entry which is preliminary data.</text>
</comment>
<dbReference type="RefSeq" id="WP_160973585.1">
    <property type="nucleotide sequence ID" value="NZ_WWEN01000004.1"/>
</dbReference>
<keyword evidence="1" id="KW-0378">Hydrolase</keyword>
<dbReference type="AlphaFoldDB" id="A0A6L8LIM3"/>
<dbReference type="PANTHER" id="PTHR35336:SF5">
    <property type="entry name" value="ADENOSYLCOBINAMIDE AMIDOHYDROLASE"/>
    <property type="match status" value="1"/>
</dbReference>
<accession>A0A6L8LIM3</accession>
<dbReference type="InterPro" id="IPR002808">
    <property type="entry name" value="AdoCbi_amidolase"/>
</dbReference>
<dbReference type="GO" id="GO:0016787">
    <property type="term" value="F:hydrolase activity"/>
    <property type="evidence" value="ECO:0007669"/>
    <property type="project" value="UniProtKB-KW"/>
</dbReference>
<gene>
    <name evidence="1" type="ORF">GR167_11260</name>
</gene>
<evidence type="ECO:0000313" key="2">
    <source>
        <dbReference type="Proteomes" id="UP000479043"/>
    </source>
</evidence>
<dbReference type="Pfam" id="PF01955">
    <property type="entry name" value="CbiZ"/>
    <property type="match status" value="1"/>
</dbReference>
<keyword evidence="2" id="KW-1185">Reference proteome</keyword>
<evidence type="ECO:0000313" key="1">
    <source>
        <dbReference type="EMBL" id="MYM55881.1"/>
    </source>
</evidence>
<protein>
    <submittedName>
        <fullName evidence="1">Adenosylcobinamide amidohydrolase</fullName>
    </submittedName>
</protein>
<dbReference type="PANTHER" id="PTHR35336">
    <property type="entry name" value="ADENOSYLCOBINAMIDE AMIDOHYDROLASE"/>
    <property type="match status" value="1"/>
</dbReference>
<dbReference type="InterPro" id="IPR052209">
    <property type="entry name" value="CbiZ"/>
</dbReference>
<organism evidence="1 2">
    <name type="scientific">Thalassovita mangrovi</name>
    <dbReference type="NCBI Taxonomy" id="2692236"/>
    <lineage>
        <taxon>Bacteria</taxon>
        <taxon>Pseudomonadati</taxon>
        <taxon>Pseudomonadota</taxon>
        <taxon>Alphaproteobacteria</taxon>
        <taxon>Rhodobacterales</taxon>
        <taxon>Roseobacteraceae</taxon>
        <taxon>Thalassovita</taxon>
    </lineage>
</organism>